<dbReference type="KEGG" id="mvc:MSVAZ_1690"/>
<gene>
    <name evidence="1" type="ORF">MSVAZ_1690</name>
</gene>
<protein>
    <submittedName>
        <fullName evidence="1">Uncharacterized protein</fullName>
    </submittedName>
</protein>
<name>A0A0E3Q5P0_9EURY</name>
<sequence>MESSVGYDYGIKPRLMIIGDMEFPRLLRDGFIALGYGYVPQFGNLSNAPLLIMMFNDENLAEECFSRFNSWCYESKDGDAIAISFIEFETGDYGVCVYPDLQQIINRSIPKIYASDIEPIVVATGFFKKFSNISGSYTHFKSVVEALNFVLAPGTLNYGSILDLGIIKKRVNFYKENEISEQTMESLLLQSCKSNDLEKPFQTPLEAKTDLIEIYKRRETQLSRFFPVSLEYLRFNFKFLQMKNQLNEKGYYDWQIYQATCNIILKYRVPELFDKDTNLSNKQQKDKVQIEVLKYLCYNFEDISLSYPSLDFLLISEICEQIKADSFELICYLDHTNLPKQNLSPEETQSELIRLCLSNK</sequence>
<proteinExistence type="predicted"/>
<evidence type="ECO:0000313" key="1">
    <source>
        <dbReference type="EMBL" id="AKB43959.1"/>
    </source>
</evidence>
<dbReference type="PATRIC" id="fig|1434123.4.peg.2046"/>
<dbReference type="HOGENOM" id="CLU_768622_0_0_2"/>
<organism evidence="1 2">
    <name type="scientific">Methanosarcina vacuolata Z-761</name>
    <dbReference type="NCBI Taxonomy" id="1434123"/>
    <lineage>
        <taxon>Archaea</taxon>
        <taxon>Methanobacteriati</taxon>
        <taxon>Methanobacteriota</taxon>
        <taxon>Stenosarchaea group</taxon>
        <taxon>Methanomicrobia</taxon>
        <taxon>Methanosarcinales</taxon>
        <taxon>Methanosarcinaceae</taxon>
        <taxon>Methanosarcina</taxon>
    </lineage>
</organism>
<dbReference type="EMBL" id="CP009520">
    <property type="protein sequence ID" value="AKB43959.1"/>
    <property type="molecule type" value="Genomic_DNA"/>
</dbReference>
<dbReference type="Proteomes" id="UP000033096">
    <property type="component" value="Chromosome"/>
</dbReference>
<accession>A0A0E3Q5P0</accession>
<dbReference type="AlphaFoldDB" id="A0A0E3Q5P0"/>
<reference evidence="1 2" key="1">
    <citation type="submission" date="2014-07" db="EMBL/GenBank/DDBJ databases">
        <title>Methanogenic archaea and the global carbon cycle.</title>
        <authorList>
            <person name="Henriksen J.R."/>
            <person name="Luke J."/>
            <person name="Reinhart S."/>
            <person name="Benedict M.N."/>
            <person name="Youngblut N.D."/>
            <person name="Metcalf M.E."/>
            <person name="Whitaker R.J."/>
            <person name="Metcalf W.W."/>
        </authorList>
    </citation>
    <scope>NUCLEOTIDE SEQUENCE [LARGE SCALE GENOMIC DNA]</scope>
    <source>
        <strain evidence="1 2">Z-761</strain>
    </source>
</reference>
<keyword evidence="2" id="KW-1185">Reference proteome</keyword>
<evidence type="ECO:0000313" key="2">
    <source>
        <dbReference type="Proteomes" id="UP000033096"/>
    </source>
</evidence>